<dbReference type="InterPro" id="IPR039723">
    <property type="entry name" value="Vps71/ZNHIT1"/>
</dbReference>
<dbReference type="PROSITE" id="PS00036">
    <property type="entry name" value="BZIP_BASIC"/>
    <property type="match status" value="1"/>
</dbReference>
<dbReference type="GO" id="GO:0008270">
    <property type="term" value="F:zinc ion binding"/>
    <property type="evidence" value="ECO:0007669"/>
    <property type="project" value="UniProtKB-UniRule"/>
</dbReference>
<evidence type="ECO:0000256" key="2">
    <source>
        <dbReference type="ARBA" id="ARBA00022771"/>
    </source>
</evidence>
<sequence>MPRATEGGPSDASGRRTGRSRKVSQRMAVVSETDREQVTNARLAALETDGGLQDNFGADSDAEFELQDSDQEAELGDQRNKRKRKANRQASRKTRARAGEVRGHKAFAVLLEEADLDPDDTQPNYLTAAMGPPLDGTPRRWCSVCGFAAPYSCARCRMRYCTRKCYAVHCDTRCLKFTV</sequence>
<accession>A0AAW1P322</accession>
<dbReference type="PANTHER" id="PTHR13093">
    <property type="entry name" value="ZINC FINGER HIT DOMAIN CONTAINING PROTEIN 1"/>
    <property type="match status" value="1"/>
</dbReference>
<reference evidence="7 8" key="1">
    <citation type="journal article" date="2024" name="Nat. Commun.">
        <title>Phylogenomics reveals the evolutionary origins of lichenization in chlorophyte algae.</title>
        <authorList>
            <person name="Puginier C."/>
            <person name="Libourel C."/>
            <person name="Otte J."/>
            <person name="Skaloud P."/>
            <person name="Haon M."/>
            <person name="Grisel S."/>
            <person name="Petersen M."/>
            <person name="Berrin J.G."/>
            <person name="Delaux P.M."/>
            <person name="Dal Grande F."/>
            <person name="Keller J."/>
        </authorList>
    </citation>
    <scope>NUCLEOTIDE SEQUENCE [LARGE SCALE GENOMIC DNA]</scope>
    <source>
        <strain evidence="7 8">SAG 2036</strain>
    </source>
</reference>
<name>A0AAW1P322_9CHLO</name>
<dbReference type="GO" id="GO:0005634">
    <property type="term" value="C:nucleus"/>
    <property type="evidence" value="ECO:0007669"/>
    <property type="project" value="UniProtKB-ARBA"/>
</dbReference>
<dbReference type="Pfam" id="PF04438">
    <property type="entry name" value="zf-HIT"/>
    <property type="match status" value="1"/>
</dbReference>
<dbReference type="EMBL" id="JALJOQ010000052">
    <property type="protein sequence ID" value="KAK9804141.1"/>
    <property type="molecule type" value="Genomic_DNA"/>
</dbReference>
<evidence type="ECO:0000256" key="5">
    <source>
        <dbReference type="SAM" id="MobiDB-lite"/>
    </source>
</evidence>
<evidence type="ECO:0000313" key="7">
    <source>
        <dbReference type="EMBL" id="KAK9804141.1"/>
    </source>
</evidence>
<proteinExistence type="predicted"/>
<keyword evidence="3" id="KW-0862">Zinc</keyword>
<organism evidence="7 8">
    <name type="scientific">Symbiochloris irregularis</name>
    <dbReference type="NCBI Taxonomy" id="706552"/>
    <lineage>
        <taxon>Eukaryota</taxon>
        <taxon>Viridiplantae</taxon>
        <taxon>Chlorophyta</taxon>
        <taxon>core chlorophytes</taxon>
        <taxon>Trebouxiophyceae</taxon>
        <taxon>Trebouxiales</taxon>
        <taxon>Trebouxiaceae</taxon>
        <taxon>Symbiochloris</taxon>
    </lineage>
</organism>
<dbReference type="Proteomes" id="UP001465755">
    <property type="component" value="Unassembled WGS sequence"/>
</dbReference>
<keyword evidence="8" id="KW-1185">Reference proteome</keyword>
<dbReference type="GO" id="GO:0006338">
    <property type="term" value="P:chromatin remodeling"/>
    <property type="evidence" value="ECO:0007669"/>
    <property type="project" value="InterPro"/>
</dbReference>
<evidence type="ECO:0000313" key="8">
    <source>
        <dbReference type="Proteomes" id="UP001465755"/>
    </source>
</evidence>
<dbReference type="InterPro" id="IPR007529">
    <property type="entry name" value="Znf_HIT"/>
</dbReference>
<evidence type="ECO:0000256" key="4">
    <source>
        <dbReference type="PROSITE-ProRule" id="PRU00453"/>
    </source>
</evidence>
<feature type="compositionally biased region" description="Basic residues" evidence="5">
    <location>
        <begin position="80"/>
        <end position="96"/>
    </location>
</feature>
<keyword evidence="2 4" id="KW-0863">Zinc-finger</keyword>
<feature type="region of interest" description="Disordered" evidence="5">
    <location>
        <begin position="1"/>
        <end position="99"/>
    </location>
</feature>
<protein>
    <recommendedName>
        <fullName evidence="6">HIT-type domain-containing protein</fullName>
    </recommendedName>
</protein>
<evidence type="ECO:0000259" key="6">
    <source>
        <dbReference type="PROSITE" id="PS51083"/>
    </source>
</evidence>
<dbReference type="GO" id="GO:0003700">
    <property type="term" value="F:DNA-binding transcription factor activity"/>
    <property type="evidence" value="ECO:0007669"/>
    <property type="project" value="InterPro"/>
</dbReference>
<dbReference type="PROSITE" id="PS51083">
    <property type="entry name" value="ZF_HIT"/>
    <property type="match status" value="1"/>
</dbReference>
<evidence type="ECO:0000256" key="3">
    <source>
        <dbReference type="ARBA" id="ARBA00022833"/>
    </source>
</evidence>
<comment type="caution">
    <text evidence="7">The sequence shown here is derived from an EMBL/GenBank/DDBJ whole genome shotgun (WGS) entry which is preliminary data.</text>
</comment>
<dbReference type="CDD" id="cd21437">
    <property type="entry name" value="zf-HIT_ZNHIT1_like"/>
    <property type="match status" value="1"/>
</dbReference>
<evidence type="ECO:0000256" key="1">
    <source>
        <dbReference type="ARBA" id="ARBA00022723"/>
    </source>
</evidence>
<feature type="compositionally biased region" description="Acidic residues" evidence="5">
    <location>
        <begin position="60"/>
        <end position="75"/>
    </location>
</feature>
<feature type="domain" description="HIT-type" evidence="6">
    <location>
        <begin position="142"/>
        <end position="174"/>
    </location>
</feature>
<dbReference type="AlphaFoldDB" id="A0AAW1P322"/>
<dbReference type="InterPro" id="IPR004827">
    <property type="entry name" value="bZIP"/>
</dbReference>
<keyword evidence="1" id="KW-0479">Metal-binding</keyword>
<gene>
    <name evidence="7" type="ORF">WJX73_004328</name>
</gene>